<name>A0AAV7W5K1_PLEWA</name>
<dbReference type="EMBL" id="JANPWB010000002">
    <property type="protein sequence ID" value="KAJ1209270.1"/>
    <property type="molecule type" value="Genomic_DNA"/>
</dbReference>
<dbReference type="AlphaFoldDB" id="A0AAV7W5K1"/>
<evidence type="ECO:0000313" key="2">
    <source>
        <dbReference type="EMBL" id="KAJ1209270.1"/>
    </source>
</evidence>
<organism evidence="2 3">
    <name type="scientific">Pleurodeles waltl</name>
    <name type="common">Iberian ribbed newt</name>
    <dbReference type="NCBI Taxonomy" id="8319"/>
    <lineage>
        <taxon>Eukaryota</taxon>
        <taxon>Metazoa</taxon>
        <taxon>Chordata</taxon>
        <taxon>Craniata</taxon>
        <taxon>Vertebrata</taxon>
        <taxon>Euteleostomi</taxon>
        <taxon>Amphibia</taxon>
        <taxon>Batrachia</taxon>
        <taxon>Caudata</taxon>
        <taxon>Salamandroidea</taxon>
        <taxon>Salamandridae</taxon>
        <taxon>Pleurodelinae</taxon>
        <taxon>Pleurodeles</taxon>
    </lineage>
</organism>
<accession>A0AAV7W5K1</accession>
<protein>
    <submittedName>
        <fullName evidence="2">Uncharacterized protein</fullName>
    </submittedName>
</protein>
<sequence length="120" mass="13729">MSGSPIRNEQYIMELFGALQMVVEEAFVECAAHKSDHQGHEGQDPRNKYKHYQPVQQKSKRRVPGVQPKKSSKMPEDLEQKNQSVLAKMAYNRYLAAKERSLQDFTVNGTIKDAQADSYL</sequence>
<keyword evidence="3" id="KW-1185">Reference proteome</keyword>
<evidence type="ECO:0000256" key="1">
    <source>
        <dbReference type="SAM" id="MobiDB-lite"/>
    </source>
</evidence>
<evidence type="ECO:0000313" key="3">
    <source>
        <dbReference type="Proteomes" id="UP001066276"/>
    </source>
</evidence>
<dbReference type="Proteomes" id="UP001066276">
    <property type="component" value="Chromosome 1_2"/>
</dbReference>
<comment type="caution">
    <text evidence="2">The sequence shown here is derived from an EMBL/GenBank/DDBJ whole genome shotgun (WGS) entry which is preliminary data.</text>
</comment>
<feature type="region of interest" description="Disordered" evidence="1">
    <location>
        <begin position="34"/>
        <end position="81"/>
    </location>
</feature>
<gene>
    <name evidence="2" type="ORF">NDU88_004648</name>
</gene>
<proteinExistence type="predicted"/>
<reference evidence="2" key="1">
    <citation type="journal article" date="2022" name="bioRxiv">
        <title>Sequencing and chromosome-scale assembly of the giantPleurodeles waltlgenome.</title>
        <authorList>
            <person name="Brown T."/>
            <person name="Elewa A."/>
            <person name="Iarovenko S."/>
            <person name="Subramanian E."/>
            <person name="Araus A.J."/>
            <person name="Petzold A."/>
            <person name="Susuki M."/>
            <person name="Suzuki K.-i.T."/>
            <person name="Hayashi T."/>
            <person name="Toyoda A."/>
            <person name="Oliveira C."/>
            <person name="Osipova E."/>
            <person name="Leigh N.D."/>
            <person name="Simon A."/>
            <person name="Yun M.H."/>
        </authorList>
    </citation>
    <scope>NUCLEOTIDE SEQUENCE</scope>
    <source>
        <strain evidence="2">20211129_DDA</strain>
        <tissue evidence="2">Liver</tissue>
    </source>
</reference>
<feature type="compositionally biased region" description="Basic and acidic residues" evidence="1">
    <location>
        <begin position="34"/>
        <end position="47"/>
    </location>
</feature>